<evidence type="ECO:0000313" key="1">
    <source>
        <dbReference type="EMBL" id="MEV0711671.1"/>
    </source>
</evidence>
<organism evidence="1 2">
    <name type="scientific">Nocardia aurea</name>
    <dbReference type="NCBI Taxonomy" id="2144174"/>
    <lineage>
        <taxon>Bacteria</taxon>
        <taxon>Bacillati</taxon>
        <taxon>Actinomycetota</taxon>
        <taxon>Actinomycetes</taxon>
        <taxon>Mycobacteriales</taxon>
        <taxon>Nocardiaceae</taxon>
        <taxon>Nocardia</taxon>
    </lineage>
</organism>
<evidence type="ECO:0000313" key="2">
    <source>
        <dbReference type="Proteomes" id="UP001551695"/>
    </source>
</evidence>
<gene>
    <name evidence="1" type="ORF">AB0I48_29350</name>
</gene>
<dbReference type="EMBL" id="JBFAKC010000016">
    <property type="protein sequence ID" value="MEV0711671.1"/>
    <property type="molecule type" value="Genomic_DNA"/>
</dbReference>
<dbReference type="RefSeq" id="WP_357788268.1">
    <property type="nucleotide sequence ID" value="NZ_JBFAKC010000016.1"/>
</dbReference>
<proteinExistence type="predicted"/>
<keyword evidence="2" id="KW-1185">Reference proteome</keyword>
<reference evidence="1 2" key="1">
    <citation type="submission" date="2024-06" db="EMBL/GenBank/DDBJ databases">
        <title>The Natural Products Discovery Center: Release of the First 8490 Sequenced Strains for Exploring Actinobacteria Biosynthetic Diversity.</title>
        <authorList>
            <person name="Kalkreuter E."/>
            <person name="Kautsar S.A."/>
            <person name="Yang D."/>
            <person name="Bader C.D."/>
            <person name="Teijaro C.N."/>
            <person name="Fluegel L."/>
            <person name="Davis C.M."/>
            <person name="Simpson J.R."/>
            <person name="Lauterbach L."/>
            <person name="Steele A.D."/>
            <person name="Gui C."/>
            <person name="Meng S."/>
            <person name="Li G."/>
            <person name="Viehrig K."/>
            <person name="Ye F."/>
            <person name="Su P."/>
            <person name="Kiefer A.F."/>
            <person name="Nichols A."/>
            <person name="Cepeda A.J."/>
            <person name="Yan W."/>
            <person name="Fan B."/>
            <person name="Jiang Y."/>
            <person name="Adhikari A."/>
            <person name="Zheng C.-J."/>
            <person name="Schuster L."/>
            <person name="Cowan T.M."/>
            <person name="Smanski M.J."/>
            <person name="Chevrette M.G."/>
            <person name="De Carvalho L.P.S."/>
            <person name="Shen B."/>
        </authorList>
    </citation>
    <scope>NUCLEOTIDE SEQUENCE [LARGE SCALE GENOMIC DNA]</scope>
    <source>
        <strain evidence="1 2">NPDC050403</strain>
    </source>
</reference>
<sequence>MEVHAYPTESTVPVDLAEARRIADLYLRDPDDAADDIGSVVTEFDAGFTVVAVRGTAEAGRLPAPAIGGSVCVIDKSTGAISFWPTYPTALIAEQYAAMRDTGRLVVEDSWPGPEDFDLVTSAIGEDVDDAVLTIDYESS</sequence>
<comment type="caution">
    <text evidence="1">The sequence shown here is derived from an EMBL/GenBank/DDBJ whole genome shotgun (WGS) entry which is preliminary data.</text>
</comment>
<protein>
    <submittedName>
        <fullName evidence="1">Uncharacterized protein</fullName>
    </submittedName>
</protein>
<name>A0ABV3G1W5_9NOCA</name>
<dbReference type="Proteomes" id="UP001551695">
    <property type="component" value="Unassembled WGS sequence"/>
</dbReference>
<accession>A0ABV3G1W5</accession>